<reference evidence="9 10" key="1">
    <citation type="submission" date="2020-08" db="EMBL/GenBank/DDBJ databases">
        <title>Genomic Encyclopedia of Type Strains, Phase III (KMG-III): the genomes of soil and plant-associated and newly described type strains.</title>
        <authorList>
            <person name="Whitman W."/>
        </authorList>
    </citation>
    <scope>NUCLEOTIDE SEQUENCE [LARGE SCALE GENOMIC DNA]</scope>
    <source>
        <strain evidence="9 10">CECT 8088</strain>
    </source>
</reference>
<keyword evidence="5" id="KW-0067">ATP-binding</keyword>
<dbReference type="Proteomes" id="UP000557688">
    <property type="component" value="Unassembled WGS sequence"/>
</dbReference>
<evidence type="ECO:0000256" key="2">
    <source>
        <dbReference type="ARBA" id="ARBA00010393"/>
    </source>
</evidence>
<evidence type="ECO:0000259" key="8">
    <source>
        <dbReference type="Pfam" id="PF02562"/>
    </source>
</evidence>
<evidence type="ECO:0000256" key="1">
    <source>
        <dbReference type="ARBA" id="ARBA00004496"/>
    </source>
</evidence>
<dbReference type="InterPro" id="IPR003714">
    <property type="entry name" value="PhoH"/>
</dbReference>
<keyword evidence="4" id="KW-0547">Nucleotide-binding</keyword>
<dbReference type="PANTHER" id="PTHR30473:SF1">
    <property type="entry name" value="PHOH-LIKE PROTEIN"/>
    <property type="match status" value="1"/>
</dbReference>
<accession>A0A839UZ35</accession>
<protein>
    <recommendedName>
        <fullName evidence="6">PhoH-like protein</fullName>
    </recommendedName>
</protein>
<dbReference type="GO" id="GO:0005524">
    <property type="term" value="F:ATP binding"/>
    <property type="evidence" value="ECO:0007669"/>
    <property type="project" value="UniProtKB-KW"/>
</dbReference>
<proteinExistence type="inferred from homology"/>
<dbReference type="GO" id="GO:0005829">
    <property type="term" value="C:cytosol"/>
    <property type="evidence" value="ECO:0007669"/>
    <property type="project" value="TreeGrafter"/>
</dbReference>
<evidence type="ECO:0000256" key="7">
    <source>
        <dbReference type="SAM" id="MobiDB-lite"/>
    </source>
</evidence>
<dbReference type="EMBL" id="JACHXV010000001">
    <property type="protein sequence ID" value="MBB3172551.1"/>
    <property type="molecule type" value="Genomic_DNA"/>
</dbReference>
<dbReference type="Pfam" id="PF02562">
    <property type="entry name" value="PhoH"/>
    <property type="match status" value="1"/>
</dbReference>
<dbReference type="PANTHER" id="PTHR30473">
    <property type="entry name" value="PROTEIN PHOH"/>
    <property type="match status" value="1"/>
</dbReference>
<name>A0A839UZ35_9PROT</name>
<sequence>MNQIPRDFRRSARAAAGLSAGAPPETSTAAMTFDDNHLLSELLGDHDRNFARLEQGLGVRLSCRGNRVAITGEPGRVALTRSTLDALYTRLRGGGSVGPADIDAAIRLSGVHGEVFEPRSPRREAADRAVVAALRPSPGVVSNDDPRLPFSDLPAIRTRRGAVGPRSPGQASYMEMLASNEMVFGIGPAGTGKTYLAVAQAVAMLQAGRVDRIVLSRPAVEAGERLGFLPGDLKEKIDPYLRPLYDALNDMMPPDQLVRRMATGEIEVAPLAFMRGRTLAHAFVILDEAQNTTSAQMKMFLTRMGEGTHMVITGDLSQVDLPSGVRSGLRDALDTLEGVPGIAVNRFESRDVVRHPLVARIVDAYDRREAARKNGPARQYETDHFIENDDDAGPSA</sequence>
<comment type="similarity">
    <text evidence="2">Belongs to the PhoH family.</text>
</comment>
<dbReference type="Gene3D" id="3.40.50.300">
    <property type="entry name" value="P-loop containing nucleotide triphosphate hydrolases"/>
    <property type="match status" value="1"/>
</dbReference>
<dbReference type="InterPro" id="IPR051451">
    <property type="entry name" value="PhoH2-like"/>
</dbReference>
<keyword evidence="10" id="KW-1185">Reference proteome</keyword>
<keyword evidence="3" id="KW-0963">Cytoplasm</keyword>
<evidence type="ECO:0000256" key="5">
    <source>
        <dbReference type="ARBA" id="ARBA00022840"/>
    </source>
</evidence>
<evidence type="ECO:0000313" key="9">
    <source>
        <dbReference type="EMBL" id="MBB3172551.1"/>
    </source>
</evidence>
<feature type="region of interest" description="Disordered" evidence="7">
    <location>
        <begin position="370"/>
        <end position="396"/>
    </location>
</feature>
<dbReference type="SUPFAM" id="SSF52540">
    <property type="entry name" value="P-loop containing nucleoside triphosphate hydrolases"/>
    <property type="match status" value="1"/>
</dbReference>
<evidence type="ECO:0000256" key="6">
    <source>
        <dbReference type="ARBA" id="ARBA00039970"/>
    </source>
</evidence>
<gene>
    <name evidence="9" type="ORF">FHR90_000357</name>
</gene>
<evidence type="ECO:0000313" key="10">
    <source>
        <dbReference type="Proteomes" id="UP000557688"/>
    </source>
</evidence>
<dbReference type="InterPro" id="IPR027417">
    <property type="entry name" value="P-loop_NTPase"/>
</dbReference>
<evidence type="ECO:0000256" key="4">
    <source>
        <dbReference type="ARBA" id="ARBA00022741"/>
    </source>
</evidence>
<comment type="subcellular location">
    <subcellularLocation>
        <location evidence="1">Cytoplasm</location>
    </subcellularLocation>
</comment>
<evidence type="ECO:0000256" key="3">
    <source>
        <dbReference type="ARBA" id="ARBA00022490"/>
    </source>
</evidence>
<organism evidence="9 10">
    <name type="scientific">Endobacter medicaginis</name>
    <dbReference type="NCBI Taxonomy" id="1181271"/>
    <lineage>
        <taxon>Bacteria</taxon>
        <taxon>Pseudomonadati</taxon>
        <taxon>Pseudomonadota</taxon>
        <taxon>Alphaproteobacteria</taxon>
        <taxon>Acetobacterales</taxon>
        <taxon>Acetobacteraceae</taxon>
        <taxon>Endobacter</taxon>
    </lineage>
</organism>
<comment type="caution">
    <text evidence="9">The sequence shown here is derived from an EMBL/GenBank/DDBJ whole genome shotgun (WGS) entry which is preliminary data.</text>
</comment>
<dbReference type="FunFam" id="3.40.50.300:FF:000013">
    <property type="entry name" value="PhoH family ATPase"/>
    <property type="match status" value="1"/>
</dbReference>
<feature type="domain" description="PhoH-like protein" evidence="8">
    <location>
        <begin position="163"/>
        <end position="366"/>
    </location>
</feature>
<dbReference type="AlphaFoldDB" id="A0A839UZ35"/>